<dbReference type="InterPro" id="IPR000184">
    <property type="entry name" value="Bac_surfAg_D15"/>
</dbReference>
<evidence type="ECO:0000256" key="2">
    <source>
        <dbReference type="ARBA" id="ARBA00023136"/>
    </source>
</evidence>
<dbReference type="Gene3D" id="2.40.160.50">
    <property type="entry name" value="membrane protein fhac: a member of the omp85/tpsb transporter family"/>
    <property type="match status" value="1"/>
</dbReference>
<evidence type="ECO:0000256" key="3">
    <source>
        <dbReference type="SAM" id="SignalP"/>
    </source>
</evidence>
<feature type="domain" description="Bacterial surface antigen (D15)" evidence="4">
    <location>
        <begin position="372"/>
        <end position="527"/>
    </location>
</feature>
<name>A0A1G6YBQ8_9GAMM</name>
<dbReference type="AlphaFoldDB" id="A0A1G6YBQ8"/>
<dbReference type="Pfam" id="PF01103">
    <property type="entry name" value="Omp85"/>
    <property type="match status" value="1"/>
</dbReference>
<evidence type="ECO:0000259" key="4">
    <source>
        <dbReference type="Pfam" id="PF01103"/>
    </source>
</evidence>
<reference evidence="5 6" key="1">
    <citation type="submission" date="2016-10" db="EMBL/GenBank/DDBJ databases">
        <authorList>
            <person name="de Groot N.N."/>
        </authorList>
    </citation>
    <scope>NUCLEOTIDE SEQUENCE [LARGE SCALE GENOMIC DNA]</scope>
    <source>
        <strain evidence="5 6">DSM 16957</strain>
    </source>
</reference>
<evidence type="ECO:0000313" key="5">
    <source>
        <dbReference type="EMBL" id="SDD87035.1"/>
    </source>
</evidence>
<proteinExistence type="predicted"/>
<protein>
    <submittedName>
        <fullName evidence="5">Surface antigen</fullName>
    </submittedName>
</protein>
<dbReference type="STRING" id="265719.SAMN04488509_10945"/>
<feature type="signal peptide" evidence="3">
    <location>
        <begin position="1"/>
        <end position="22"/>
    </location>
</feature>
<dbReference type="RefSeq" id="WP_176764201.1">
    <property type="nucleotide sequence ID" value="NZ_FNAG01000009.1"/>
</dbReference>
<gene>
    <name evidence="5" type="ORF">SAMN04488509_10945</name>
</gene>
<evidence type="ECO:0000256" key="1">
    <source>
        <dbReference type="ARBA" id="ARBA00004370"/>
    </source>
</evidence>
<feature type="chain" id="PRO_5011649139" evidence="3">
    <location>
        <begin position="23"/>
        <end position="544"/>
    </location>
</feature>
<dbReference type="Proteomes" id="UP000199603">
    <property type="component" value="Unassembled WGS sequence"/>
</dbReference>
<evidence type="ECO:0000313" key="6">
    <source>
        <dbReference type="Proteomes" id="UP000199603"/>
    </source>
</evidence>
<accession>A0A1G6YBQ8</accession>
<organism evidence="5 6">
    <name type="scientific">Aquimonas voraii</name>
    <dbReference type="NCBI Taxonomy" id="265719"/>
    <lineage>
        <taxon>Bacteria</taxon>
        <taxon>Pseudomonadati</taxon>
        <taxon>Pseudomonadota</taxon>
        <taxon>Gammaproteobacteria</taxon>
        <taxon>Lysobacterales</taxon>
        <taxon>Lysobacteraceae</taxon>
        <taxon>Aquimonas</taxon>
    </lineage>
</organism>
<dbReference type="GO" id="GO:0019867">
    <property type="term" value="C:outer membrane"/>
    <property type="evidence" value="ECO:0007669"/>
    <property type="project" value="InterPro"/>
</dbReference>
<keyword evidence="3" id="KW-0732">Signal</keyword>
<dbReference type="EMBL" id="FNAG01000009">
    <property type="protein sequence ID" value="SDD87035.1"/>
    <property type="molecule type" value="Genomic_DNA"/>
</dbReference>
<sequence length="544" mass="62085">MAPPRLLVSLLFACLPLLSAKAAECPPDGSLDPVALEASGAVIGELRFLRRNVFDTELPEEDKALFRAANRLHRLSRESTLRRPLLIEEGQPYRHRLLQESARLLRSTEYLREADLRPVACVDGKVAVEVETRDVWSLNPGIAGSRRGGESSFGIDLEESNLAGRGALLRLSRRGDADRSSTALRYRNDHELGRWRGIDLAYENNSDGRGFLVGVQQPFYALDVREAWSLRIDHLTQVESFYELGEEVSEYRQRNRDVDVWWGRSAGLREGRVLRWSLGLRDQQRDFLPARDPALLGPVPEDRHLAGPWVGLEYIRDEWEVLRNYDQIDITEDALLGTRLSVRLGRADRSLGGDRDAWWLEGEGSRGWRFPRGDLLRFSNRFGLRQEEGNTRNFSVSGNLRYYRETGPRRLFFAELDGQYGHDLDLDNRIYLGGDTGLRGYPLRWAGGESYARLSVEQRYFTDWYPWRLFRVGGAVFADVGRVWGRDPLDRPNPGRLANVGMGLRLSNTRSAFARLIHIDVAVPLDSDPRLENVELVLEARRAF</sequence>
<keyword evidence="6" id="KW-1185">Reference proteome</keyword>
<comment type="subcellular location">
    <subcellularLocation>
        <location evidence="1">Membrane</location>
    </subcellularLocation>
</comment>
<keyword evidence="2" id="KW-0472">Membrane</keyword>